<organism evidence="8 9">
    <name type="scientific">candidate division TA06 bacterium SM23_40</name>
    <dbReference type="NCBI Taxonomy" id="1703774"/>
    <lineage>
        <taxon>Bacteria</taxon>
        <taxon>Bacteria division TA06</taxon>
    </lineage>
</organism>
<dbReference type="CDD" id="cd07153">
    <property type="entry name" value="Fur_like"/>
    <property type="match status" value="1"/>
</dbReference>
<evidence type="ECO:0000256" key="5">
    <source>
        <dbReference type="ARBA" id="ARBA00023125"/>
    </source>
</evidence>
<evidence type="ECO:0000256" key="6">
    <source>
        <dbReference type="ARBA" id="ARBA00023163"/>
    </source>
</evidence>
<accession>A0A0S8G5Q3</accession>
<dbReference type="PATRIC" id="fig|1703774.3.peg.855"/>
<dbReference type="Pfam" id="PF01475">
    <property type="entry name" value="FUR"/>
    <property type="match status" value="1"/>
</dbReference>
<keyword evidence="7" id="KW-0479">Metal-binding</keyword>
<dbReference type="GO" id="GO:0008270">
    <property type="term" value="F:zinc ion binding"/>
    <property type="evidence" value="ECO:0007669"/>
    <property type="project" value="TreeGrafter"/>
</dbReference>
<keyword evidence="5" id="KW-0238">DNA-binding</keyword>
<keyword evidence="4" id="KW-0805">Transcription regulation</keyword>
<reference evidence="8 9" key="1">
    <citation type="journal article" date="2015" name="Microbiome">
        <title>Genomic resolution of linkages in carbon, nitrogen, and sulfur cycling among widespread estuary sediment bacteria.</title>
        <authorList>
            <person name="Baker B.J."/>
            <person name="Lazar C.S."/>
            <person name="Teske A.P."/>
            <person name="Dick G.J."/>
        </authorList>
    </citation>
    <scope>NUCLEOTIDE SEQUENCE [LARGE SCALE GENOMIC DNA]</scope>
    <source>
        <strain evidence="8">SM23_40</strain>
    </source>
</reference>
<protein>
    <submittedName>
        <fullName evidence="8">Fur family transcriptional regulator</fullName>
    </submittedName>
</protein>
<feature type="binding site" evidence="7">
    <location>
        <position position="88"/>
    </location>
    <ligand>
        <name>Zn(2+)</name>
        <dbReference type="ChEBI" id="CHEBI:29105"/>
    </ligand>
</feature>
<comment type="similarity">
    <text evidence="1">Belongs to the Fur family.</text>
</comment>
<feature type="binding site" evidence="7">
    <location>
        <position position="85"/>
    </location>
    <ligand>
        <name>Zn(2+)</name>
        <dbReference type="ChEBI" id="CHEBI:29105"/>
    </ligand>
</feature>
<dbReference type="AlphaFoldDB" id="A0A0S8G5Q3"/>
<dbReference type="Gene3D" id="3.30.1490.190">
    <property type="match status" value="1"/>
</dbReference>
<evidence type="ECO:0000313" key="9">
    <source>
        <dbReference type="Proteomes" id="UP000051717"/>
    </source>
</evidence>
<evidence type="ECO:0000256" key="7">
    <source>
        <dbReference type="PIRSR" id="PIRSR602481-1"/>
    </source>
</evidence>
<evidence type="ECO:0000256" key="1">
    <source>
        <dbReference type="ARBA" id="ARBA00007957"/>
    </source>
</evidence>
<sequence length="139" mass="16341">MQPERHIRMTQQRQVILDELRKLDSHPTADEIYEIVRRRIPRISLGTVYRNLEFLSRCGIIRKLELSGSQMRFDGFIDRHNHIRCIRCGRVDDLPAEQLLTECDRDLLKETGYKVIERRVEFLGVCPNCREDEGTESAG</sequence>
<keyword evidence="3 7" id="KW-0862">Zinc</keyword>
<feature type="binding site" evidence="7">
    <location>
        <position position="129"/>
    </location>
    <ligand>
        <name>Zn(2+)</name>
        <dbReference type="ChEBI" id="CHEBI:29105"/>
    </ligand>
</feature>
<dbReference type="EMBL" id="LJUI01000103">
    <property type="protein sequence ID" value="KPK67858.1"/>
    <property type="molecule type" value="Genomic_DNA"/>
</dbReference>
<dbReference type="InterPro" id="IPR036388">
    <property type="entry name" value="WH-like_DNA-bd_sf"/>
</dbReference>
<dbReference type="GO" id="GO:1900376">
    <property type="term" value="P:regulation of secondary metabolite biosynthetic process"/>
    <property type="evidence" value="ECO:0007669"/>
    <property type="project" value="TreeGrafter"/>
</dbReference>
<dbReference type="PANTHER" id="PTHR33202:SF7">
    <property type="entry name" value="FERRIC UPTAKE REGULATION PROTEIN"/>
    <property type="match status" value="1"/>
</dbReference>
<keyword evidence="6" id="KW-0804">Transcription</keyword>
<dbReference type="GO" id="GO:0045892">
    <property type="term" value="P:negative regulation of DNA-templated transcription"/>
    <property type="evidence" value="ECO:0007669"/>
    <property type="project" value="TreeGrafter"/>
</dbReference>
<dbReference type="SUPFAM" id="SSF46785">
    <property type="entry name" value="Winged helix' DNA-binding domain"/>
    <property type="match status" value="1"/>
</dbReference>
<dbReference type="Gene3D" id="1.10.10.10">
    <property type="entry name" value="Winged helix-like DNA-binding domain superfamily/Winged helix DNA-binding domain"/>
    <property type="match status" value="1"/>
</dbReference>
<dbReference type="Proteomes" id="UP000051717">
    <property type="component" value="Unassembled WGS sequence"/>
</dbReference>
<evidence type="ECO:0000256" key="2">
    <source>
        <dbReference type="ARBA" id="ARBA00022491"/>
    </source>
</evidence>
<gene>
    <name evidence="8" type="ORF">AMJ82_09685</name>
</gene>
<dbReference type="InterPro" id="IPR043135">
    <property type="entry name" value="Fur_C"/>
</dbReference>
<dbReference type="GO" id="GO:0000976">
    <property type="term" value="F:transcription cis-regulatory region binding"/>
    <property type="evidence" value="ECO:0007669"/>
    <property type="project" value="TreeGrafter"/>
</dbReference>
<evidence type="ECO:0000256" key="3">
    <source>
        <dbReference type="ARBA" id="ARBA00022833"/>
    </source>
</evidence>
<proteinExistence type="inferred from homology"/>
<evidence type="ECO:0000313" key="8">
    <source>
        <dbReference type="EMBL" id="KPK67858.1"/>
    </source>
</evidence>
<dbReference type="InterPro" id="IPR036390">
    <property type="entry name" value="WH_DNA-bd_sf"/>
</dbReference>
<comment type="cofactor">
    <cofactor evidence="7">
        <name>Zn(2+)</name>
        <dbReference type="ChEBI" id="CHEBI:29105"/>
    </cofactor>
    <text evidence="7">Binds 1 zinc ion per subunit.</text>
</comment>
<comment type="caution">
    <text evidence="8">The sequence shown here is derived from an EMBL/GenBank/DDBJ whole genome shotgun (WGS) entry which is preliminary data.</text>
</comment>
<feature type="binding site" evidence="7">
    <location>
        <position position="126"/>
    </location>
    <ligand>
        <name>Zn(2+)</name>
        <dbReference type="ChEBI" id="CHEBI:29105"/>
    </ligand>
</feature>
<name>A0A0S8G5Q3_UNCT6</name>
<evidence type="ECO:0000256" key="4">
    <source>
        <dbReference type="ARBA" id="ARBA00023015"/>
    </source>
</evidence>
<dbReference type="GO" id="GO:0003700">
    <property type="term" value="F:DNA-binding transcription factor activity"/>
    <property type="evidence" value="ECO:0007669"/>
    <property type="project" value="InterPro"/>
</dbReference>
<dbReference type="InterPro" id="IPR002481">
    <property type="entry name" value="FUR"/>
</dbReference>
<keyword evidence="2" id="KW-0678">Repressor</keyword>
<dbReference type="PANTHER" id="PTHR33202">
    <property type="entry name" value="ZINC UPTAKE REGULATION PROTEIN"/>
    <property type="match status" value="1"/>
</dbReference>